<evidence type="ECO:0000313" key="3">
    <source>
        <dbReference type="Proteomes" id="UP000255163"/>
    </source>
</evidence>
<feature type="chain" id="PRO_5016614126" description="Lipoprotein" evidence="1">
    <location>
        <begin position="23"/>
        <end position="191"/>
    </location>
</feature>
<dbReference type="AlphaFoldDB" id="A0A376F952"/>
<evidence type="ECO:0000256" key="1">
    <source>
        <dbReference type="SAM" id="SignalP"/>
    </source>
</evidence>
<evidence type="ECO:0000313" key="2">
    <source>
        <dbReference type="EMBL" id="STD21073.1"/>
    </source>
</evidence>
<dbReference type="RefSeq" id="WP_223537198.1">
    <property type="nucleotide sequence ID" value="NZ_CP011863.1"/>
</dbReference>
<keyword evidence="1" id="KW-0732">Signal</keyword>
<dbReference type="Proteomes" id="UP000255163">
    <property type="component" value="Unassembled WGS sequence"/>
</dbReference>
<name>A0A376F952_ENTAS</name>
<gene>
    <name evidence="2" type="ORF">NCTC12123_02483</name>
</gene>
<evidence type="ECO:0008006" key="4">
    <source>
        <dbReference type="Google" id="ProtNLM"/>
    </source>
</evidence>
<organism evidence="2 3">
    <name type="scientific">Enterobacter asburiae</name>
    <dbReference type="NCBI Taxonomy" id="61645"/>
    <lineage>
        <taxon>Bacteria</taxon>
        <taxon>Pseudomonadati</taxon>
        <taxon>Pseudomonadota</taxon>
        <taxon>Gammaproteobacteria</taxon>
        <taxon>Enterobacterales</taxon>
        <taxon>Enterobacteriaceae</taxon>
        <taxon>Enterobacter</taxon>
        <taxon>Enterobacter cloacae complex</taxon>
    </lineage>
</organism>
<proteinExistence type="predicted"/>
<protein>
    <recommendedName>
        <fullName evidence="4">Lipoprotein</fullName>
    </recommendedName>
</protein>
<accession>A0A376F952</accession>
<feature type="signal peptide" evidence="1">
    <location>
        <begin position="1"/>
        <end position="22"/>
    </location>
</feature>
<dbReference type="EMBL" id="UFYI01000007">
    <property type="protein sequence ID" value="STD21073.1"/>
    <property type="molecule type" value="Genomic_DNA"/>
</dbReference>
<sequence length="191" mass="21266">MSKKILSVLCSVLVLCSLNSNATTAQINKKVENSSHNLLANPDFSVQINKQSVALGDRWTNDVARKFELPIDGHFVGEVPFDGINYKFFQHQKSGLEIFTSNLWWDKAERSVDDYIVSQITLTAVDGKTARGIHIGSTINELNNAYGSGQVENDSGEQWISYELGKKLLSFEVKDSKVVKITMNYENGSSE</sequence>
<reference evidence="2 3" key="1">
    <citation type="submission" date="2018-06" db="EMBL/GenBank/DDBJ databases">
        <authorList>
            <consortium name="Pathogen Informatics"/>
            <person name="Doyle S."/>
        </authorList>
    </citation>
    <scope>NUCLEOTIDE SEQUENCE [LARGE SCALE GENOMIC DNA]</scope>
    <source>
        <strain evidence="2 3">NCTC12123</strain>
    </source>
</reference>